<accession>A0AAV4BSH4</accession>
<evidence type="ECO:0000259" key="10">
    <source>
        <dbReference type="Pfam" id="PF00042"/>
    </source>
</evidence>
<dbReference type="InterPro" id="IPR012292">
    <property type="entry name" value="Globin/Proto"/>
</dbReference>
<gene>
    <name evidence="11" type="ORF">PoB_004863300</name>
</gene>
<evidence type="ECO:0000313" key="11">
    <source>
        <dbReference type="EMBL" id="GFO22128.1"/>
    </source>
</evidence>
<dbReference type="InterPro" id="IPR013314">
    <property type="entry name" value="Globin_lamprey/hagfish"/>
</dbReference>
<name>A0AAV4BSH4_9GAST</name>
<organism evidence="11 12">
    <name type="scientific">Plakobranchus ocellatus</name>
    <dbReference type="NCBI Taxonomy" id="259542"/>
    <lineage>
        <taxon>Eukaryota</taxon>
        <taxon>Metazoa</taxon>
        <taxon>Spiralia</taxon>
        <taxon>Lophotrochozoa</taxon>
        <taxon>Mollusca</taxon>
        <taxon>Gastropoda</taxon>
        <taxon>Heterobranchia</taxon>
        <taxon>Euthyneura</taxon>
        <taxon>Panpulmonata</taxon>
        <taxon>Sacoglossa</taxon>
        <taxon>Placobranchoidea</taxon>
        <taxon>Plakobranchidae</taxon>
        <taxon>Plakobranchus</taxon>
    </lineage>
</organism>
<protein>
    <recommendedName>
        <fullName evidence="2">Globin</fullName>
    </recommendedName>
    <alternativeName>
        <fullName evidence="8">Myoglobin</fullName>
    </alternativeName>
</protein>
<evidence type="ECO:0000256" key="6">
    <source>
        <dbReference type="ARBA" id="ARBA00023004"/>
    </source>
</evidence>
<feature type="domain" description="Globin" evidence="10">
    <location>
        <begin position="28"/>
        <end position="110"/>
    </location>
</feature>
<evidence type="ECO:0000256" key="3">
    <source>
        <dbReference type="ARBA" id="ARBA00022448"/>
    </source>
</evidence>
<proteinExistence type="inferred from homology"/>
<dbReference type="EMBL" id="BLXT01005333">
    <property type="protein sequence ID" value="GFO22128.1"/>
    <property type="molecule type" value="Genomic_DNA"/>
</dbReference>
<dbReference type="CDD" id="cd01040">
    <property type="entry name" value="Mb-like"/>
    <property type="match status" value="1"/>
</dbReference>
<dbReference type="GO" id="GO:0016491">
    <property type="term" value="F:oxidoreductase activity"/>
    <property type="evidence" value="ECO:0007669"/>
    <property type="project" value="UniProtKB-ARBA"/>
</dbReference>
<evidence type="ECO:0000256" key="1">
    <source>
        <dbReference type="ARBA" id="ARBA00011245"/>
    </source>
</evidence>
<keyword evidence="3 9" id="KW-0813">Transport</keyword>
<evidence type="ECO:0000313" key="12">
    <source>
        <dbReference type="Proteomes" id="UP000735302"/>
    </source>
</evidence>
<dbReference type="AlphaFoldDB" id="A0AAV4BSH4"/>
<dbReference type="GO" id="GO:0005344">
    <property type="term" value="F:oxygen carrier activity"/>
    <property type="evidence" value="ECO:0007669"/>
    <property type="project" value="UniProtKB-KW"/>
</dbReference>
<comment type="caution">
    <text evidence="11">The sequence shown here is derived from an EMBL/GenBank/DDBJ whole genome shotgun (WGS) entry which is preliminary data.</text>
</comment>
<comment type="similarity">
    <text evidence="9">Belongs to the globin family.</text>
</comment>
<dbReference type="Gene3D" id="1.10.490.10">
    <property type="entry name" value="Globins"/>
    <property type="match status" value="1"/>
</dbReference>
<dbReference type="Pfam" id="PF00042">
    <property type="entry name" value="Globin"/>
    <property type="match status" value="1"/>
</dbReference>
<evidence type="ECO:0000256" key="9">
    <source>
        <dbReference type="RuleBase" id="RU000356"/>
    </source>
</evidence>
<keyword evidence="9" id="KW-0561">Oxygen transport</keyword>
<dbReference type="PANTHER" id="PTHR46783:SF1">
    <property type="entry name" value="CYTOGLOBIN-1-RELATED"/>
    <property type="match status" value="1"/>
</dbReference>
<comment type="subunit">
    <text evidence="1">Monomer.</text>
</comment>
<dbReference type="InterPro" id="IPR044399">
    <property type="entry name" value="Mb-like_M"/>
</dbReference>
<dbReference type="GO" id="GO:0005506">
    <property type="term" value="F:iron ion binding"/>
    <property type="evidence" value="ECO:0007669"/>
    <property type="project" value="InterPro"/>
</dbReference>
<keyword evidence="4 9" id="KW-0349">Heme</keyword>
<evidence type="ECO:0000256" key="8">
    <source>
        <dbReference type="ARBA" id="ARBA00030087"/>
    </source>
</evidence>
<keyword evidence="5" id="KW-0479">Metal-binding</keyword>
<keyword evidence="7" id="KW-0514">Muscle protein</keyword>
<sequence length="127" mass="14248">MIANVCSRQGNLRRRFLPSLKSTSCVSCRLFQTEPDLKRLFPKIVQMNDKNELEWEVDKDMLQRHAVTVMEGLGAAVESLDDSDFLNSVLISIGQTHVKRKVKPAMLKVGTLSVHVFLLSTSVCMGL</sequence>
<keyword evidence="6" id="KW-0408">Iron</keyword>
<dbReference type="SUPFAM" id="SSF46458">
    <property type="entry name" value="Globin-like"/>
    <property type="match status" value="1"/>
</dbReference>
<evidence type="ECO:0000256" key="7">
    <source>
        <dbReference type="ARBA" id="ARBA00023179"/>
    </source>
</evidence>
<dbReference type="InterPro" id="IPR009050">
    <property type="entry name" value="Globin-like_sf"/>
</dbReference>
<dbReference type="PANTHER" id="PTHR46783">
    <property type="entry name" value="CYTOGLOBIN"/>
    <property type="match status" value="1"/>
</dbReference>
<reference evidence="11 12" key="1">
    <citation type="journal article" date="2021" name="Elife">
        <title>Chloroplast acquisition without the gene transfer in kleptoplastic sea slugs, Plakobranchus ocellatus.</title>
        <authorList>
            <person name="Maeda T."/>
            <person name="Takahashi S."/>
            <person name="Yoshida T."/>
            <person name="Shimamura S."/>
            <person name="Takaki Y."/>
            <person name="Nagai Y."/>
            <person name="Toyoda A."/>
            <person name="Suzuki Y."/>
            <person name="Arimoto A."/>
            <person name="Ishii H."/>
            <person name="Satoh N."/>
            <person name="Nishiyama T."/>
            <person name="Hasebe M."/>
            <person name="Maruyama T."/>
            <person name="Minagawa J."/>
            <person name="Obokata J."/>
            <person name="Shigenobu S."/>
        </authorList>
    </citation>
    <scope>NUCLEOTIDE SEQUENCE [LARGE SCALE GENOMIC DNA]</scope>
</reference>
<dbReference type="InterPro" id="IPR000971">
    <property type="entry name" value="Globin"/>
</dbReference>
<keyword evidence="12" id="KW-1185">Reference proteome</keyword>
<dbReference type="Proteomes" id="UP000735302">
    <property type="component" value="Unassembled WGS sequence"/>
</dbReference>
<dbReference type="GO" id="GO:0020037">
    <property type="term" value="F:heme binding"/>
    <property type="evidence" value="ECO:0007669"/>
    <property type="project" value="InterPro"/>
</dbReference>
<evidence type="ECO:0000256" key="2">
    <source>
        <dbReference type="ARBA" id="ARBA00013895"/>
    </source>
</evidence>
<evidence type="ECO:0000256" key="4">
    <source>
        <dbReference type="ARBA" id="ARBA00022617"/>
    </source>
</evidence>
<evidence type="ECO:0000256" key="5">
    <source>
        <dbReference type="ARBA" id="ARBA00022723"/>
    </source>
</evidence>
<dbReference type="GO" id="GO:0019825">
    <property type="term" value="F:oxygen binding"/>
    <property type="evidence" value="ECO:0007669"/>
    <property type="project" value="InterPro"/>
</dbReference>